<evidence type="ECO:0000313" key="3">
    <source>
        <dbReference type="Proteomes" id="UP000479710"/>
    </source>
</evidence>
<comment type="caution">
    <text evidence="2">The sequence shown here is derived from an EMBL/GenBank/DDBJ whole genome shotgun (WGS) entry which is preliminary data.</text>
</comment>
<feature type="region of interest" description="Disordered" evidence="1">
    <location>
        <begin position="77"/>
        <end position="102"/>
    </location>
</feature>
<keyword evidence="3" id="KW-1185">Reference proteome</keyword>
<evidence type="ECO:0000256" key="1">
    <source>
        <dbReference type="SAM" id="MobiDB-lite"/>
    </source>
</evidence>
<feature type="region of interest" description="Disordered" evidence="1">
    <location>
        <begin position="34"/>
        <end position="60"/>
    </location>
</feature>
<evidence type="ECO:0000313" key="2">
    <source>
        <dbReference type="EMBL" id="KAF0921647.1"/>
    </source>
</evidence>
<accession>A0A6G1EA82</accession>
<sequence length="181" mass="19498">MPDQAEDDLTPPVSLPLDQEEGLVANMPATRLFINPADASIPSPSQTTPPPPPPPAAAPMGSLEELAAAIAAAISPSILGPRPQPAPRRRGRRLQLTAPRRSERLARKNGGIYVHSMTKAQRVTMRQLGVIKDENRVEEDDSLRYLDLFKEPLAPVNIQALAALCCLEVPDDVQPPANQVA</sequence>
<reference evidence="2 3" key="1">
    <citation type="submission" date="2019-11" db="EMBL/GenBank/DDBJ databases">
        <title>Whole genome sequence of Oryza granulata.</title>
        <authorList>
            <person name="Li W."/>
        </authorList>
    </citation>
    <scope>NUCLEOTIDE SEQUENCE [LARGE SCALE GENOMIC DNA]</scope>
    <source>
        <strain evidence="3">cv. Menghai</strain>
        <tissue evidence="2">Leaf</tissue>
    </source>
</reference>
<feature type="region of interest" description="Disordered" evidence="1">
    <location>
        <begin position="1"/>
        <end position="20"/>
    </location>
</feature>
<dbReference type="AlphaFoldDB" id="A0A6G1EA82"/>
<proteinExistence type="predicted"/>
<gene>
    <name evidence="2" type="ORF">E2562_011394</name>
</gene>
<dbReference type="Proteomes" id="UP000479710">
    <property type="component" value="Unassembled WGS sequence"/>
</dbReference>
<organism evidence="2 3">
    <name type="scientific">Oryza meyeriana var. granulata</name>
    <dbReference type="NCBI Taxonomy" id="110450"/>
    <lineage>
        <taxon>Eukaryota</taxon>
        <taxon>Viridiplantae</taxon>
        <taxon>Streptophyta</taxon>
        <taxon>Embryophyta</taxon>
        <taxon>Tracheophyta</taxon>
        <taxon>Spermatophyta</taxon>
        <taxon>Magnoliopsida</taxon>
        <taxon>Liliopsida</taxon>
        <taxon>Poales</taxon>
        <taxon>Poaceae</taxon>
        <taxon>BOP clade</taxon>
        <taxon>Oryzoideae</taxon>
        <taxon>Oryzeae</taxon>
        <taxon>Oryzinae</taxon>
        <taxon>Oryza</taxon>
        <taxon>Oryza meyeriana</taxon>
    </lineage>
</organism>
<name>A0A6G1EA82_9ORYZ</name>
<feature type="compositionally biased region" description="Pro residues" evidence="1">
    <location>
        <begin position="47"/>
        <end position="57"/>
    </location>
</feature>
<dbReference type="OrthoDB" id="703307at2759"/>
<dbReference type="EMBL" id="SPHZ02000004">
    <property type="protein sequence ID" value="KAF0921647.1"/>
    <property type="molecule type" value="Genomic_DNA"/>
</dbReference>
<protein>
    <submittedName>
        <fullName evidence="2">Uncharacterized protein</fullName>
    </submittedName>
</protein>